<protein>
    <submittedName>
        <fullName evidence="1">Uncharacterized protein</fullName>
    </submittedName>
</protein>
<comment type="caution">
    <text evidence="1">The sequence shown here is derived from an EMBL/GenBank/DDBJ whole genome shotgun (WGS) entry which is preliminary data.</text>
</comment>
<dbReference type="AlphaFoldDB" id="A0A8X6S7F9"/>
<dbReference type="EMBL" id="BMAU01021267">
    <property type="protein sequence ID" value="GFY07111.1"/>
    <property type="molecule type" value="Genomic_DNA"/>
</dbReference>
<evidence type="ECO:0000313" key="1">
    <source>
        <dbReference type="EMBL" id="GFY07111.1"/>
    </source>
</evidence>
<accession>A0A8X6S7F9</accession>
<organism evidence="1 2">
    <name type="scientific">Trichonephila clavipes</name>
    <name type="common">Golden silk orbweaver</name>
    <name type="synonym">Nephila clavipes</name>
    <dbReference type="NCBI Taxonomy" id="2585209"/>
    <lineage>
        <taxon>Eukaryota</taxon>
        <taxon>Metazoa</taxon>
        <taxon>Ecdysozoa</taxon>
        <taxon>Arthropoda</taxon>
        <taxon>Chelicerata</taxon>
        <taxon>Arachnida</taxon>
        <taxon>Araneae</taxon>
        <taxon>Araneomorphae</taxon>
        <taxon>Entelegynae</taxon>
        <taxon>Araneoidea</taxon>
        <taxon>Nephilidae</taxon>
        <taxon>Trichonephila</taxon>
    </lineage>
</organism>
<name>A0A8X6S7F9_TRICX</name>
<evidence type="ECO:0000313" key="2">
    <source>
        <dbReference type="Proteomes" id="UP000887159"/>
    </source>
</evidence>
<gene>
    <name evidence="1" type="ORF">TNCV_4903531</name>
</gene>
<proteinExistence type="predicted"/>
<reference evidence="1" key="1">
    <citation type="submission" date="2020-08" db="EMBL/GenBank/DDBJ databases">
        <title>Multicomponent nature underlies the extraordinary mechanical properties of spider dragline silk.</title>
        <authorList>
            <person name="Kono N."/>
            <person name="Nakamura H."/>
            <person name="Mori M."/>
            <person name="Yoshida Y."/>
            <person name="Ohtoshi R."/>
            <person name="Malay A.D."/>
            <person name="Moran D.A.P."/>
            <person name="Tomita M."/>
            <person name="Numata K."/>
            <person name="Arakawa K."/>
        </authorList>
    </citation>
    <scope>NUCLEOTIDE SEQUENCE</scope>
</reference>
<keyword evidence="2" id="KW-1185">Reference proteome</keyword>
<sequence length="84" mass="9277">MTYNRTNRLDDDAEVLDPVQFSHALRRPCMSESQGIGVSRCSDYTSIGSSACCLYFGGHRLAAKRALIHSTARSSQPRYGTAYT</sequence>
<dbReference type="Proteomes" id="UP000887159">
    <property type="component" value="Unassembled WGS sequence"/>
</dbReference>